<dbReference type="SUPFAM" id="SSF50249">
    <property type="entry name" value="Nucleic acid-binding proteins"/>
    <property type="match status" value="1"/>
</dbReference>
<dbReference type="Pfam" id="PF01753">
    <property type="entry name" value="zf-MYND"/>
    <property type="match status" value="1"/>
</dbReference>
<evidence type="ECO:0000256" key="4">
    <source>
        <dbReference type="ARBA" id="ARBA00022723"/>
    </source>
</evidence>
<evidence type="ECO:0000256" key="2">
    <source>
        <dbReference type="ARBA" id="ARBA00009307"/>
    </source>
</evidence>
<evidence type="ECO:0000256" key="9">
    <source>
        <dbReference type="PROSITE-ProRule" id="PRU00134"/>
    </source>
</evidence>
<dbReference type="Gene3D" id="3.30.1490.120">
    <property type="entry name" value="RNA polymerase Rpb7-like, N-terminal domain"/>
    <property type="match status" value="1"/>
</dbReference>
<feature type="domain" description="MYND-type" evidence="11">
    <location>
        <begin position="12"/>
        <end position="45"/>
    </location>
</feature>
<evidence type="ECO:0000256" key="6">
    <source>
        <dbReference type="ARBA" id="ARBA00022833"/>
    </source>
</evidence>
<dbReference type="InterPro" id="IPR045113">
    <property type="entry name" value="Rpb7-like"/>
</dbReference>
<dbReference type="EMBL" id="SSOP01000020">
    <property type="protein sequence ID" value="KAB5594458.1"/>
    <property type="molecule type" value="Genomic_DNA"/>
</dbReference>
<dbReference type="InterPro" id="IPR036898">
    <property type="entry name" value="RNA_pol_Rpb7-like_N_sf"/>
</dbReference>
<dbReference type="OrthoDB" id="10256606at2759"/>
<evidence type="ECO:0000256" key="10">
    <source>
        <dbReference type="SAM" id="MobiDB-lite"/>
    </source>
</evidence>
<dbReference type="PANTHER" id="PTHR12709">
    <property type="entry name" value="DNA-DIRECTED RNA POLYMERASE II, III"/>
    <property type="match status" value="1"/>
</dbReference>
<accession>A0A5N5QS44</accession>
<dbReference type="Proteomes" id="UP000383932">
    <property type="component" value="Unassembled WGS sequence"/>
</dbReference>
<reference evidence="12 13" key="1">
    <citation type="journal article" date="2019" name="Fungal Biol. Biotechnol.">
        <title>Draft genome sequence of fastidious pathogen Ceratobasidium theobromae, which causes vascular-streak dieback in Theobroma cacao.</title>
        <authorList>
            <person name="Ali S.S."/>
            <person name="Asman A."/>
            <person name="Shao J."/>
            <person name="Firmansyah A.P."/>
            <person name="Susilo A.W."/>
            <person name="Rosmana A."/>
            <person name="McMahon P."/>
            <person name="Junaid M."/>
            <person name="Guest D."/>
            <person name="Kheng T.Y."/>
            <person name="Meinhardt L.W."/>
            <person name="Bailey B.A."/>
        </authorList>
    </citation>
    <scope>NUCLEOTIDE SEQUENCE [LARGE SCALE GENOMIC DNA]</scope>
    <source>
        <strain evidence="12 13">CT2</strain>
    </source>
</reference>
<evidence type="ECO:0000256" key="5">
    <source>
        <dbReference type="ARBA" id="ARBA00022771"/>
    </source>
</evidence>
<dbReference type="Pfam" id="PF03876">
    <property type="entry name" value="SHS2_Rpb7-N"/>
    <property type="match status" value="1"/>
</dbReference>
<gene>
    <name evidence="12" type="ORF">CTheo_2089</name>
</gene>
<evidence type="ECO:0000256" key="3">
    <source>
        <dbReference type="ARBA" id="ARBA00022478"/>
    </source>
</evidence>
<dbReference type="InterPro" id="IPR013238">
    <property type="entry name" value="RNA_pol_III_Rbc25"/>
</dbReference>
<dbReference type="GO" id="GO:0006384">
    <property type="term" value="P:transcription initiation at RNA polymerase III promoter"/>
    <property type="evidence" value="ECO:0007669"/>
    <property type="project" value="TreeGrafter"/>
</dbReference>
<evidence type="ECO:0000313" key="12">
    <source>
        <dbReference type="EMBL" id="KAB5594458.1"/>
    </source>
</evidence>
<dbReference type="CDD" id="cd04330">
    <property type="entry name" value="RNAP_III_Rpc25_N"/>
    <property type="match status" value="1"/>
</dbReference>
<dbReference type="InterPro" id="IPR002893">
    <property type="entry name" value="Znf_MYND"/>
</dbReference>
<dbReference type="InterPro" id="IPR005576">
    <property type="entry name" value="Rpb7-like_N"/>
</dbReference>
<evidence type="ECO:0000259" key="11">
    <source>
        <dbReference type="PROSITE" id="PS50865"/>
    </source>
</evidence>
<keyword evidence="3 12" id="KW-0240">DNA-directed RNA polymerase</keyword>
<comment type="subcellular location">
    <subcellularLocation>
        <location evidence="1">Nucleus</location>
    </subcellularLocation>
</comment>
<keyword evidence="8" id="KW-0539">Nucleus</keyword>
<dbReference type="AlphaFoldDB" id="A0A5N5QS44"/>
<keyword evidence="4" id="KW-0479">Metal-binding</keyword>
<dbReference type="SUPFAM" id="SSF88798">
    <property type="entry name" value="N-terminal, heterodimerisation domain of RBP7 (RpoE)"/>
    <property type="match status" value="1"/>
</dbReference>
<proteinExistence type="inferred from homology"/>
<dbReference type="InterPro" id="IPR012340">
    <property type="entry name" value="NA-bd_OB-fold"/>
</dbReference>
<keyword evidence="6" id="KW-0862">Zinc</keyword>
<dbReference type="PANTHER" id="PTHR12709:SF1">
    <property type="entry name" value="DNA-DIRECTED RNA POLYMERASE III SUBUNIT RPC8"/>
    <property type="match status" value="1"/>
</dbReference>
<keyword evidence="13" id="KW-1185">Reference proteome</keyword>
<dbReference type="GO" id="GO:0005666">
    <property type="term" value="C:RNA polymerase III complex"/>
    <property type="evidence" value="ECO:0007669"/>
    <property type="project" value="TreeGrafter"/>
</dbReference>
<comment type="similarity">
    <text evidence="2">Belongs to the eukaryotic RPB7/RPC8 RNA polymerase subunit family.</text>
</comment>
<dbReference type="Gene3D" id="6.10.140.2220">
    <property type="match status" value="1"/>
</dbReference>
<feature type="region of interest" description="Disordered" evidence="10">
    <location>
        <begin position="395"/>
        <end position="417"/>
    </location>
</feature>
<comment type="caution">
    <text evidence="12">The sequence shown here is derived from an EMBL/GenBank/DDBJ whole genome shotgun (WGS) entry which is preliminary data.</text>
</comment>
<sequence length="450" mass="50364">MPTAAIHHWCWCGNLCASWCSRCEDQWYCSPEHLAADWPRHRAECMPKSSWSSSSVSTPSPPMPPCVSPQVLQVPSKVIQTTKASFHGMMFSVDAERPKLVQVNLMGMIHEGGVVDWQPLLAPILGADAQIASMIISTGVGGEPLRFPLQVFFRSNFLSDGSRPNHAVESLTHGKSRHSWRGPIVALKYSGTRLSGYTNITITNALDASRPSLDNIAVAPSQFSAPAHVAITNELNKKYANRVLLDVGLCICLFDLIWVGEGIVKYGDGCYWYKVTFRMVVFRPARSEVIVGKVKSSTEDGIRVTLGFFDDIFIPRDYLPVPSALWVYMSERIQLLTTICSDHNEQAFFWLPPNHWISDEPPSTTQLLDTDVTTRLYLDRNEAIRIRVERDEFYDNEPGPRKAEAGQEERVEDEVDRKAPYSITASVNGDGLGALAWWENTEQDVAMEVE</sequence>
<name>A0A5N5QS44_9AGAM</name>
<evidence type="ECO:0000256" key="7">
    <source>
        <dbReference type="ARBA" id="ARBA00023163"/>
    </source>
</evidence>
<evidence type="ECO:0000256" key="1">
    <source>
        <dbReference type="ARBA" id="ARBA00004123"/>
    </source>
</evidence>
<keyword evidence="7" id="KW-0804">Transcription</keyword>
<dbReference type="PROSITE" id="PS50865">
    <property type="entry name" value="ZF_MYND_2"/>
    <property type="match status" value="1"/>
</dbReference>
<protein>
    <submittedName>
        <fullName evidence="12">DNA-directed RNA polymerase III subunit RPC8</fullName>
    </submittedName>
</protein>
<dbReference type="Gene3D" id="2.40.50.140">
    <property type="entry name" value="Nucleic acid-binding proteins"/>
    <property type="match status" value="1"/>
</dbReference>
<dbReference type="SUPFAM" id="SSF144232">
    <property type="entry name" value="HIT/MYND zinc finger-like"/>
    <property type="match status" value="1"/>
</dbReference>
<evidence type="ECO:0000313" key="13">
    <source>
        <dbReference type="Proteomes" id="UP000383932"/>
    </source>
</evidence>
<organism evidence="12 13">
    <name type="scientific">Ceratobasidium theobromae</name>
    <dbReference type="NCBI Taxonomy" id="1582974"/>
    <lineage>
        <taxon>Eukaryota</taxon>
        <taxon>Fungi</taxon>
        <taxon>Dikarya</taxon>
        <taxon>Basidiomycota</taxon>
        <taxon>Agaricomycotina</taxon>
        <taxon>Agaricomycetes</taxon>
        <taxon>Cantharellales</taxon>
        <taxon>Ceratobasidiaceae</taxon>
        <taxon>Ceratobasidium</taxon>
    </lineage>
</organism>
<keyword evidence="5 9" id="KW-0863">Zinc-finger</keyword>
<evidence type="ECO:0000256" key="8">
    <source>
        <dbReference type="ARBA" id="ARBA00023242"/>
    </source>
</evidence>
<dbReference type="GO" id="GO:0008270">
    <property type="term" value="F:zinc ion binding"/>
    <property type="evidence" value="ECO:0007669"/>
    <property type="project" value="UniProtKB-KW"/>
</dbReference>
<dbReference type="Pfam" id="PF08292">
    <property type="entry name" value="RNA_pol_Rbc25"/>
    <property type="match status" value="1"/>
</dbReference>